<dbReference type="Pfam" id="PF13742">
    <property type="entry name" value="tRNA_anti_2"/>
    <property type="match status" value="1"/>
</dbReference>
<dbReference type="GO" id="GO:0008855">
    <property type="term" value="F:exodeoxyribonuclease VII activity"/>
    <property type="evidence" value="ECO:0007669"/>
    <property type="project" value="UniProtKB-UniRule"/>
</dbReference>
<dbReference type="HAMAP" id="MF_00378">
    <property type="entry name" value="Exonuc_7_L"/>
    <property type="match status" value="1"/>
</dbReference>
<accession>A0A1G2CW27</accession>
<keyword evidence="4 5" id="KW-0269">Exonuclease</keyword>
<comment type="function">
    <text evidence="5">Bidirectionally degrades single-stranded DNA into large acid-insoluble oligonucleotides, which are then degraded further into small acid-soluble oligonucleotides.</text>
</comment>
<dbReference type="InterPro" id="IPR020579">
    <property type="entry name" value="Exonuc_VII_lsu_C"/>
</dbReference>
<comment type="subunit">
    <text evidence="5">Heterooligomer composed of large and small subunits.</text>
</comment>
<dbReference type="GO" id="GO:0003676">
    <property type="term" value="F:nucleic acid binding"/>
    <property type="evidence" value="ECO:0007669"/>
    <property type="project" value="InterPro"/>
</dbReference>
<evidence type="ECO:0000256" key="1">
    <source>
        <dbReference type="ARBA" id="ARBA00022490"/>
    </source>
</evidence>
<name>A0A1G2CW27_9BACT</name>
<dbReference type="EC" id="3.1.11.6" evidence="5"/>
<evidence type="ECO:0000259" key="7">
    <source>
        <dbReference type="PROSITE" id="PS50967"/>
    </source>
</evidence>
<dbReference type="InterPro" id="IPR003753">
    <property type="entry name" value="Exonuc_VII_L"/>
</dbReference>
<dbReference type="NCBIfam" id="TIGR00237">
    <property type="entry name" value="xseA"/>
    <property type="match status" value="1"/>
</dbReference>
<keyword evidence="3 5" id="KW-0378">Hydrolase</keyword>
<feature type="domain" description="HRDC" evidence="7">
    <location>
        <begin position="1"/>
        <end position="78"/>
    </location>
</feature>
<organism evidence="8 9">
    <name type="scientific">Candidatus Lloydbacteria bacterium RIFCSPHIGHO2_01_FULL_49_22</name>
    <dbReference type="NCBI Taxonomy" id="1798658"/>
    <lineage>
        <taxon>Bacteria</taxon>
        <taxon>Candidatus Lloydiibacteriota</taxon>
    </lineage>
</organism>
<dbReference type="CDD" id="cd04489">
    <property type="entry name" value="ExoVII_LU_OBF"/>
    <property type="match status" value="1"/>
</dbReference>
<comment type="subcellular location">
    <subcellularLocation>
        <location evidence="5 6">Cytoplasm</location>
    </subcellularLocation>
</comment>
<evidence type="ECO:0000256" key="2">
    <source>
        <dbReference type="ARBA" id="ARBA00022722"/>
    </source>
</evidence>
<dbReference type="Proteomes" id="UP000177122">
    <property type="component" value="Unassembled WGS sequence"/>
</dbReference>
<dbReference type="Pfam" id="PF00570">
    <property type="entry name" value="HRDC"/>
    <property type="match status" value="1"/>
</dbReference>
<proteinExistence type="inferred from homology"/>
<sequence>MANLRSVLHAWRESEAAKKGVELFRVLPNSAIDEIVRAMPKTKEELTAIKGIKEAKYNQYGAAILNMVKEGGGAETPKAAFGQKPDEITAISYIVDGMVLPKPKEERMLYSVSTYLDIVNRELWRMRATVKGEVTSFKEQGKAVYFSLRDAEDGSMLSVFMWMSDFALAGITLAEGLEVILEGRSEIYKPSGRFSFRAETIELVGEGAFQKAYNELKKKLELEGLFAPERKRQLKEHPIRIGLVTSRSGAVIHDFLNNLGRFGYHVVFVDSRVEGAGAVKDILAALTLLESKDIDVLVLVRGGGSLESLQAFNNEHVVRKVATFPAVTICAIGHDKDVPLVQLVADYAPSTPTATTILLNASWEHTIHELQTLSRGLIVRFEQDVWRMQDALRTVSGELETRLDVLIQPFRLLITSFNDSVLLLARQLSSKKDELHYSSKTLLEQYRQQRRFVLEALASAARSVQQNDPLRQLKLGYSILTHGGKVVRSIADIAVGQSFDARLSDGTLVVETKEKHPINDK</sequence>
<evidence type="ECO:0000313" key="8">
    <source>
        <dbReference type="EMBL" id="OGZ04920.1"/>
    </source>
</evidence>
<protein>
    <recommendedName>
        <fullName evidence="5">Exodeoxyribonuclease 7 large subunit</fullName>
        <ecNumber evidence="5">3.1.11.6</ecNumber>
    </recommendedName>
    <alternativeName>
        <fullName evidence="5">Exodeoxyribonuclease VII large subunit</fullName>
        <shortName evidence="5">Exonuclease VII large subunit</shortName>
    </alternativeName>
</protein>
<evidence type="ECO:0000256" key="3">
    <source>
        <dbReference type="ARBA" id="ARBA00022801"/>
    </source>
</evidence>
<dbReference type="AlphaFoldDB" id="A0A1G2CW27"/>
<dbReference type="InterPro" id="IPR010997">
    <property type="entry name" value="HRDC-like_sf"/>
</dbReference>
<keyword evidence="1 5" id="KW-0963">Cytoplasm</keyword>
<comment type="catalytic activity">
    <reaction evidence="5 6">
        <text>Exonucleolytic cleavage in either 5'- to 3'- or 3'- to 5'-direction to yield nucleoside 5'-phosphates.</text>
        <dbReference type="EC" id="3.1.11.6"/>
    </reaction>
</comment>
<comment type="similarity">
    <text evidence="5 6">Belongs to the XseA family.</text>
</comment>
<dbReference type="Gene3D" id="1.10.150.80">
    <property type="entry name" value="HRDC domain"/>
    <property type="match status" value="1"/>
</dbReference>
<keyword evidence="2 5" id="KW-0540">Nuclease</keyword>
<dbReference type="InterPro" id="IPR025824">
    <property type="entry name" value="OB-fold_nuc-bd_dom"/>
</dbReference>
<comment type="caution">
    <text evidence="8">The sequence shown here is derived from an EMBL/GenBank/DDBJ whole genome shotgun (WGS) entry which is preliminary data.</text>
</comment>
<dbReference type="InterPro" id="IPR002121">
    <property type="entry name" value="HRDC_dom"/>
</dbReference>
<evidence type="ECO:0000256" key="6">
    <source>
        <dbReference type="RuleBase" id="RU004355"/>
    </source>
</evidence>
<dbReference type="SUPFAM" id="SSF47819">
    <property type="entry name" value="HRDC-like"/>
    <property type="match status" value="1"/>
</dbReference>
<evidence type="ECO:0000313" key="9">
    <source>
        <dbReference type="Proteomes" id="UP000177122"/>
    </source>
</evidence>
<evidence type="ECO:0000256" key="4">
    <source>
        <dbReference type="ARBA" id="ARBA00022839"/>
    </source>
</evidence>
<dbReference type="GO" id="GO:0006308">
    <property type="term" value="P:DNA catabolic process"/>
    <property type="evidence" value="ECO:0007669"/>
    <property type="project" value="UniProtKB-UniRule"/>
</dbReference>
<dbReference type="SMART" id="SM00341">
    <property type="entry name" value="HRDC"/>
    <property type="match status" value="1"/>
</dbReference>
<dbReference type="EMBL" id="MHLI01000017">
    <property type="protein sequence ID" value="OGZ04920.1"/>
    <property type="molecule type" value="Genomic_DNA"/>
</dbReference>
<dbReference type="GO" id="GO:0005737">
    <property type="term" value="C:cytoplasm"/>
    <property type="evidence" value="ECO:0007669"/>
    <property type="project" value="UniProtKB-SubCell"/>
</dbReference>
<dbReference type="GO" id="GO:0000166">
    <property type="term" value="F:nucleotide binding"/>
    <property type="evidence" value="ECO:0007669"/>
    <property type="project" value="InterPro"/>
</dbReference>
<dbReference type="PANTHER" id="PTHR30008:SF0">
    <property type="entry name" value="EXODEOXYRIBONUCLEASE 7 LARGE SUBUNIT"/>
    <property type="match status" value="1"/>
</dbReference>
<dbReference type="PROSITE" id="PS50967">
    <property type="entry name" value="HRDC"/>
    <property type="match status" value="1"/>
</dbReference>
<dbReference type="InterPro" id="IPR044876">
    <property type="entry name" value="HRDC_dom_sf"/>
</dbReference>
<dbReference type="PANTHER" id="PTHR30008">
    <property type="entry name" value="EXODEOXYRIBONUCLEASE 7 LARGE SUBUNIT"/>
    <property type="match status" value="1"/>
</dbReference>
<dbReference type="GO" id="GO:0009318">
    <property type="term" value="C:exodeoxyribonuclease VII complex"/>
    <property type="evidence" value="ECO:0007669"/>
    <property type="project" value="UniProtKB-UniRule"/>
</dbReference>
<gene>
    <name evidence="5" type="primary">xseA</name>
    <name evidence="8" type="ORF">A2845_04240</name>
</gene>
<dbReference type="Pfam" id="PF02601">
    <property type="entry name" value="Exonuc_VII_L"/>
    <property type="match status" value="1"/>
</dbReference>
<reference evidence="8 9" key="1">
    <citation type="journal article" date="2016" name="Nat. Commun.">
        <title>Thousands of microbial genomes shed light on interconnected biogeochemical processes in an aquifer system.</title>
        <authorList>
            <person name="Anantharaman K."/>
            <person name="Brown C.T."/>
            <person name="Hug L.A."/>
            <person name="Sharon I."/>
            <person name="Castelle C.J."/>
            <person name="Probst A.J."/>
            <person name="Thomas B.C."/>
            <person name="Singh A."/>
            <person name="Wilkins M.J."/>
            <person name="Karaoz U."/>
            <person name="Brodie E.L."/>
            <person name="Williams K.H."/>
            <person name="Hubbard S.S."/>
            <person name="Banfield J.F."/>
        </authorList>
    </citation>
    <scope>NUCLEOTIDE SEQUENCE [LARGE SCALE GENOMIC DNA]</scope>
</reference>
<evidence type="ECO:0000256" key="5">
    <source>
        <dbReference type="HAMAP-Rule" id="MF_00378"/>
    </source>
</evidence>